<comment type="similarity">
    <text evidence="1 4">Belongs to the alpha-carbonic anhydrase family.</text>
</comment>
<dbReference type="InterPro" id="IPR036398">
    <property type="entry name" value="CA_dom_sf"/>
</dbReference>
<dbReference type="PANTHER" id="PTHR18952">
    <property type="entry name" value="CARBONIC ANHYDRASE"/>
    <property type="match status" value="1"/>
</dbReference>
<comment type="cofactor">
    <cofactor evidence="4">
        <name>Zn(2+)</name>
        <dbReference type="ChEBI" id="CHEBI:29105"/>
    </cofactor>
</comment>
<evidence type="ECO:0000256" key="3">
    <source>
        <dbReference type="ARBA" id="ARBA00022833"/>
    </source>
</evidence>
<dbReference type="EMBL" id="JBBCAQ010000003">
    <property type="protein sequence ID" value="KAK7604785.1"/>
    <property type="molecule type" value="Genomic_DNA"/>
</dbReference>
<keyword evidence="4" id="KW-0456">Lyase</keyword>
<dbReference type="PROSITE" id="PS51144">
    <property type="entry name" value="ALPHA_CA_2"/>
    <property type="match status" value="1"/>
</dbReference>
<gene>
    <name evidence="6" type="ORF">V9T40_005971</name>
</gene>
<dbReference type="GO" id="GO:0005737">
    <property type="term" value="C:cytoplasm"/>
    <property type="evidence" value="ECO:0007669"/>
    <property type="project" value="TreeGrafter"/>
</dbReference>
<dbReference type="InterPro" id="IPR018338">
    <property type="entry name" value="Carbonic_anhydrase_a-class_CS"/>
</dbReference>
<keyword evidence="7" id="KW-1185">Reference proteome</keyword>
<dbReference type="SUPFAM" id="SSF51069">
    <property type="entry name" value="Carbonic anhydrase"/>
    <property type="match status" value="1"/>
</dbReference>
<dbReference type="AlphaFoldDB" id="A0AAN9TTI7"/>
<dbReference type="GO" id="GO:0004089">
    <property type="term" value="F:carbonate dehydratase activity"/>
    <property type="evidence" value="ECO:0007669"/>
    <property type="project" value="UniProtKB-UniRule"/>
</dbReference>
<dbReference type="InterPro" id="IPR023561">
    <property type="entry name" value="Carbonic_anhydrase_a-class"/>
</dbReference>
<evidence type="ECO:0000313" key="6">
    <source>
        <dbReference type="EMBL" id="KAK7604785.1"/>
    </source>
</evidence>
<keyword evidence="2 4" id="KW-0479">Metal-binding</keyword>
<dbReference type="PROSITE" id="PS00162">
    <property type="entry name" value="ALPHA_CA_1"/>
    <property type="match status" value="1"/>
</dbReference>
<protein>
    <recommendedName>
        <fullName evidence="4">Carbonic anhydrase</fullName>
        <ecNumber evidence="4">4.2.1.1</ecNumber>
    </recommendedName>
</protein>
<dbReference type="PANTHER" id="PTHR18952:SF124">
    <property type="entry name" value="CARBONIC ANHYDRASE 7"/>
    <property type="match status" value="1"/>
</dbReference>
<organism evidence="6 7">
    <name type="scientific">Parthenolecanium corni</name>
    <dbReference type="NCBI Taxonomy" id="536013"/>
    <lineage>
        <taxon>Eukaryota</taxon>
        <taxon>Metazoa</taxon>
        <taxon>Ecdysozoa</taxon>
        <taxon>Arthropoda</taxon>
        <taxon>Hexapoda</taxon>
        <taxon>Insecta</taxon>
        <taxon>Pterygota</taxon>
        <taxon>Neoptera</taxon>
        <taxon>Paraneoptera</taxon>
        <taxon>Hemiptera</taxon>
        <taxon>Sternorrhyncha</taxon>
        <taxon>Coccoidea</taxon>
        <taxon>Coccidae</taxon>
        <taxon>Parthenolecanium</taxon>
    </lineage>
</organism>
<comment type="caution">
    <text evidence="6">The sequence shown here is derived from an EMBL/GenBank/DDBJ whole genome shotgun (WGS) entry which is preliminary data.</text>
</comment>
<reference evidence="6 7" key="1">
    <citation type="submission" date="2024-03" db="EMBL/GenBank/DDBJ databases">
        <title>Adaptation during the transition from Ophiocordyceps entomopathogen to insect associate is accompanied by gene loss and intensified selection.</title>
        <authorList>
            <person name="Ward C.M."/>
            <person name="Onetto C.A."/>
            <person name="Borneman A.R."/>
        </authorList>
    </citation>
    <scope>NUCLEOTIDE SEQUENCE [LARGE SCALE GENOMIC DNA]</scope>
    <source>
        <strain evidence="6">AWRI1</strain>
        <tissue evidence="6">Single Adult Female</tissue>
    </source>
</reference>
<dbReference type="CDD" id="cd00326">
    <property type="entry name" value="alpha_CA"/>
    <property type="match status" value="1"/>
</dbReference>
<dbReference type="Pfam" id="PF00194">
    <property type="entry name" value="Carb_anhydrase"/>
    <property type="match status" value="1"/>
</dbReference>
<name>A0AAN9TTI7_9HEMI</name>
<evidence type="ECO:0000256" key="2">
    <source>
        <dbReference type="ARBA" id="ARBA00022723"/>
    </source>
</evidence>
<evidence type="ECO:0000256" key="4">
    <source>
        <dbReference type="RuleBase" id="RU367011"/>
    </source>
</evidence>
<evidence type="ECO:0000313" key="7">
    <source>
        <dbReference type="Proteomes" id="UP001367676"/>
    </source>
</evidence>
<dbReference type="InterPro" id="IPR001148">
    <property type="entry name" value="CA_dom"/>
</dbReference>
<sequence>MENGSNLASHNQRPSPIDIETGNLVERDFPPLNNPFANPIFENETVECVNNGMTVSCSINGSSAVLRGGPYENDYIFETMHFHWGYADTNGSEHIIDGHRFASEIHAIFRNQKYPNLTKAIEMDDGLGILAWLGVLREEDNHAMNAIFAMAEKIIEFDTKYTGTGGTLLRFLKELAEPVSGSSNWITYEGALTVEPYPDNVKWIVYDKPYAISHRQLDVFRHLKRADGTPNLEHSMEIASLSGRSIYKPKGGEFDTDDFEHKKCMLL</sequence>
<accession>A0AAN9TTI7</accession>
<dbReference type="SMART" id="SM01057">
    <property type="entry name" value="Carb_anhydrase"/>
    <property type="match status" value="1"/>
</dbReference>
<dbReference type="Proteomes" id="UP001367676">
    <property type="component" value="Unassembled WGS sequence"/>
</dbReference>
<proteinExistence type="inferred from homology"/>
<dbReference type="Gene3D" id="3.10.200.10">
    <property type="entry name" value="Alpha carbonic anhydrase"/>
    <property type="match status" value="1"/>
</dbReference>
<evidence type="ECO:0000256" key="1">
    <source>
        <dbReference type="ARBA" id="ARBA00010718"/>
    </source>
</evidence>
<keyword evidence="3 4" id="KW-0862">Zinc</keyword>
<dbReference type="GO" id="GO:0008270">
    <property type="term" value="F:zinc ion binding"/>
    <property type="evidence" value="ECO:0007669"/>
    <property type="project" value="UniProtKB-UniRule"/>
</dbReference>
<dbReference type="EC" id="4.2.1.1" evidence="4"/>
<comment type="function">
    <text evidence="4">Reversible hydration of carbon dioxide.</text>
</comment>
<comment type="catalytic activity">
    <reaction evidence="4">
        <text>hydrogencarbonate + H(+) = CO2 + H2O</text>
        <dbReference type="Rhea" id="RHEA:10748"/>
        <dbReference type="ChEBI" id="CHEBI:15377"/>
        <dbReference type="ChEBI" id="CHEBI:15378"/>
        <dbReference type="ChEBI" id="CHEBI:16526"/>
        <dbReference type="ChEBI" id="CHEBI:17544"/>
        <dbReference type="EC" id="4.2.1.1"/>
    </reaction>
</comment>
<feature type="domain" description="Alpha-carbonic anhydrase" evidence="5">
    <location>
        <begin position="1"/>
        <end position="250"/>
    </location>
</feature>
<evidence type="ECO:0000259" key="5">
    <source>
        <dbReference type="PROSITE" id="PS51144"/>
    </source>
</evidence>